<dbReference type="PANTHER" id="PTHR37697">
    <property type="entry name" value="AP2-LIKE ETHYLENE-RESPONSIVE TRANSCRIPTION FACTOR SNZ"/>
    <property type="match status" value="1"/>
</dbReference>
<dbReference type="PANTHER" id="PTHR37697:SF2">
    <property type="entry name" value="AP2-LIKE ETHYLENE-RESPONSIVE TRANSCRIPTION FACTOR SNZ"/>
    <property type="match status" value="1"/>
</dbReference>
<name>A0AAE1MGJ6_9FABA</name>
<dbReference type="AlphaFoldDB" id="A0AAE1MGJ6"/>
<dbReference type="Proteomes" id="UP001293593">
    <property type="component" value="Unassembled WGS sequence"/>
</dbReference>
<sequence>MFMAEAPLEHLILSLEQATFMLKQLPSTSDQTHLLQISSSVHTAHRNLSNFLSTIDFPSPPAQHPFSSTSAVNHYANGNEPMDVGDDDHEAEANAQISRGAIDRVEEKMRDCFIKNKRPKRPLSPSTAAAEERGLSDDGFVGRAEDFDAQAMRLRALDLVYQFHG</sequence>
<keyword evidence="2" id="KW-1185">Reference proteome</keyword>
<accession>A0AAE1MGJ6</accession>
<proteinExistence type="predicted"/>
<protein>
    <submittedName>
        <fullName evidence="1">Uncharacterized protein</fullName>
    </submittedName>
</protein>
<organism evidence="1 2">
    <name type="scientific">Acacia crassicarpa</name>
    <name type="common">northern wattle</name>
    <dbReference type="NCBI Taxonomy" id="499986"/>
    <lineage>
        <taxon>Eukaryota</taxon>
        <taxon>Viridiplantae</taxon>
        <taxon>Streptophyta</taxon>
        <taxon>Embryophyta</taxon>
        <taxon>Tracheophyta</taxon>
        <taxon>Spermatophyta</taxon>
        <taxon>Magnoliopsida</taxon>
        <taxon>eudicotyledons</taxon>
        <taxon>Gunneridae</taxon>
        <taxon>Pentapetalae</taxon>
        <taxon>rosids</taxon>
        <taxon>fabids</taxon>
        <taxon>Fabales</taxon>
        <taxon>Fabaceae</taxon>
        <taxon>Caesalpinioideae</taxon>
        <taxon>mimosoid clade</taxon>
        <taxon>Acacieae</taxon>
        <taxon>Acacia</taxon>
    </lineage>
</organism>
<evidence type="ECO:0000313" key="1">
    <source>
        <dbReference type="EMBL" id="KAK4266737.1"/>
    </source>
</evidence>
<comment type="caution">
    <text evidence="1">The sequence shown here is derived from an EMBL/GenBank/DDBJ whole genome shotgun (WGS) entry which is preliminary data.</text>
</comment>
<dbReference type="EMBL" id="JAWXYG010000007">
    <property type="protein sequence ID" value="KAK4266737.1"/>
    <property type="molecule type" value="Genomic_DNA"/>
</dbReference>
<gene>
    <name evidence="1" type="ORF">QN277_023621</name>
</gene>
<reference evidence="1" key="1">
    <citation type="submission" date="2023-10" db="EMBL/GenBank/DDBJ databases">
        <title>Chromosome-level genome of the transformable northern wattle, Acacia crassicarpa.</title>
        <authorList>
            <person name="Massaro I."/>
            <person name="Sinha N.R."/>
            <person name="Poethig S."/>
            <person name="Leichty A.R."/>
        </authorList>
    </citation>
    <scope>NUCLEOTIDE SEQUENCE</scope>
    <source>
        <strain evidence="1">Acra3RX</strain>
        <tissue evidence="1">Leaf</tissue>
    </source>
</reference>
<evidence type="ECO:0000313" key="2">
    <source>
        <dbReference type="Proteomes" id="UP001293593"/>
    </source>
</evidence>